<keyword evidence="6" id="KW-0812">Transmembrane</keyword>
<organism evidence="8 9">
    <name type="scientific">Lactobacillus jensenii</name>
    <dbReference type="NCBI Taxonomy" id="109790"/>
    <lineage>
        <taxon>Bacteria</taxon>
        <taxon>Bacillati</taxon>
        <taxon>Bacillota</taxon>
        <taxon>Bacilli</taxon>
        <taxon>Lactobacillales</taxon>
        <taxon>Lactobacillaceae</taxon>
        <taxon>Lactobacillus</taxon>
    </lineage>
</organism>
<keyword evidence="4" id="KW-0572">Peptidoglycan-anchor</keyword>
<keyword evidence="2" id="KW-0964">Secreted</keyword>
<dbReference type="PROSITE" id="PS50847">
    <property type="entry name" value="GRAM_POS_ANCHORING"/>
    <property type="match status" value="1"/>
</dbReference>
<keyword evidence="1" id="KW-0134">Cell wall</keyword>
<keyword evidence="3" id="KW-0732">Signal</keyword>
<evidence type="ECO:0000256" key="3">
    <source>
        <dbReference type="ARBA" id="ARBA00022729"/>
    </source>
</evidence>
<name>A0A5N1ID12_LACJE</name>
<evidence type="ECO:0000256" key="5">
    <source>
        <dbReference type="SAM" id="Coils"/>
    </source>
</evidence>
<evidence type="ECO:0000256" key="1">
    <source>
        <dbReference type="ARBA" id="ARBA00022512"/>
    </source>
</evidence>
<dbReference type="InterPro" id="IPR019931">
    <property type="entry name" value="LPXTG_anchor"/>
</dbReference>
<dbReference type="NCBIfam" id="TIGR01167">
    <property type="entry name" value="LPXTG_anchor"/>
    <property type="match status" value="1"/>
</dbReference>
<keyword evidence="6" id="KW-0472">Membrane</keyword>
<reference evidence="8 9" key="1">
    <citation type="submission" date="2019-09" db="EMBL/GenBank/DDBJ databases">
        <title>Draft genome sequence assemblies of isolates from the urinary tract.</title>
        <authorList>
            <person name="Mores C.R."/>
            <person name="Putonti C."/>
            <person name="Wolfe A.J."/>
        </authorList>
    </citation>
    <scope>NUCLEOTIDE SEQUENCE [LARGE SCALE GENOMIC DNA]</scope>
    <source>
        <strain evidence="8 9">UMB246</strain>
    </source>
</reference>
<evidence type="ECO:0000256" key="2">
    <source>
        <dbReference type="ARBA" id="ARBA00022525"/>
    </source>
</evidence>
<evidence type="ECO:0000256" key="6">
    <source>
        <dbReference type="SAM" id="Phobius"/>
    </source>
</evidence>
<evidence type="ECO:0000256" key="4">
    <source>
        <dbReference type="ARBA" id="ARBA00023088"/>
    </source>
</evidence>
<evidence type="ECO:0000259" key="7">
    <source>
        <dbReference type="PROSITE" id="PS50847"/>
    </source>
</evidence>
<keyword evidence="6" id="KW-1133">Transmembrane helix</keyword>
<gene>
    <name evidence="8" type="ORF">F6H94_05955</name>
</gene>
<keyword evidence="5" id="KW-0175">Coiled coil</keyword>
<dbReference type="AlphaFoldDB" id="A0A5N1ID12"/>
<comment type="caution">
    <text evidence="8">The sequence shown here is derived from an EMBL/GenBank/DDBJ whole genome shotgun (WGS) entry which is preliminary data.</text>
</comment>
<dbReference type="RefSeq" id="WP_151141526.1">
    <property type="nucleotide sequence ID" value="NZ_VYWW01000025.1"/>
</dbReference>
<proteinExistence type="predicted"/>
<feature type="coiled-coil region" evidence="5">
    <location>
        <begin position="18"/>
        <end position="68"/>
    </location>
</feature>
<accession>A0A5N1ID12</accession>
<dbReference type="Pfam" id="PF00746">
    <property type="entry name" value="Gram_pos_anchor"/>
    <property type="match status" value="1"/>
</dbReference>
<evidence type="ECO:0000313" key="8">
    <source>
        <dbReference type="EMBL" id="KAA9321817.1"/>
    </source>
</evidence>
<sequence length="159" mass="17159">MSDLKFAQDDLDAFTGVNKIAQAKLDSAKSELAKAQAVLDKILEKERAEEALKKAEEEAKEAAVKRAQATHFYQTGSKLFDAQGKEVTGYVVKDNQVYDAKGNLVGVVSKKVMTRELHRALVKANTLPQTGNESTVLAGLGVALIGLGSMLGVAKRKRQ</sequence>
<protein>
    <submittedName>
        <fullName evidence="8">LPXTG cell wall anchor domain-containing protein</fullName>
    </submittedName>
</protein>
<feature type="transmembrane region" description="Helical" evidence="6">
    <location>
        <begin position="136"/>
        <end position="154"/>
    </location>
</feature>
<dbReference type="EMBL" id="VYWW01000025">
    <property type="protein sequence ID" value="KAA9321817.1"/>
    <property type="molecule type" value="Genomic_DNA"/>
</dbReference>
<feature type="domain" description="Gram-positive cocci surface proteins LPxTG" evidence="7">
    <location>
        <begin position="127"/>
        <end position="159"/>
    </location>
</feature>
<evidence type="ECO:0000313" key="9">
    <source>
        <dbReference type="Proteomes" id="UP000327236"/>
    </source>
</evidence>
<dbReference type="Proteomes" id="UP000327236">
    <property type="component" value="Unassembled WGS sequence"/>
</dbReference>